<dbReference type="Pfam" id="PF24697">
    <property type="entry name" value="DUF7661"/>
    <property type="match status" value="1"/>
</dbReference>
<dbReference type="Proteomes" id="UP000184268">
    <property type="component" value="Unassembled WGS sequence"/>
</dbReference>
<dbReference type="EMBL" id="FQXG01000001">
    <property type="protein sequence ID" value="SHG80567.1"/>
    <property type="molecule type" value="Genomic_DNA"/>
</dbReference>
<reference evidence="3" key="1">
    <citation type="submission" date="2016-11" db="EMBL/GenBank/DDBJ databases">
        <authorList>
            <person name="Varghese N."/>
            <person name="Submissions S."/>
        </authorList>
    </citation>
    <scope>NUCLEOTIDE SEQUENCE [LARGE SCALE GENOMIC DNA]</scope>
    <source>
        <strain evidence="3">DSM 16917</strain>
    </source>
</reference>
<dbReference type="STRING" id="299255.SAMN02745129_0772"/>
<dbReference type="AlphaFoldDB" id="A0A1M5MTP5"/>
<dbReference type="OrthoDB" id="8758505at2"/>
<protein>
    <recommendedName>
        <fullName evidence="1">DUF7661 domain-containing protein</fullName>
    </recommendedName>
</protein>
<keyword evidence="3" id="KW-1185">Reference proteome</keyword>
<name>A0A1M5MTP5_9GAMM</name>
<evidence type="ECO:0000313" key="2">
    <source>
        <dbReference type="EMBL" id="SHG80567.1"/>
    </source>
</evidence>
<evidence type="ECO:0000313" key="3">
    <source>
        <dbReference type="Proteomes" id="UP000184268"/>
    </source>
</evidence>
<proteinExistence type="predicted"/>
<organism evidence="2 3">
    <name type="scientific">Ferrimonas marina</name>
    <dbReference type="NCBI Taxonomy" id="299255"/>
    <lineage>
        <taxon>Bacteria</taxon>
        <taxon>Pseudomonadati</taxon>
        <taxon>Pseudomonadota</taxon>
        <taxon>Gammaproteobacteria</taxon>
        <taxon>Alteromonadales</taxon>
        <taxon>Ferrimonadaceae</taxon>
        <taxon>Ferrimonas</taxon>
    </lineage>
</organism>
<dbReference type="InterPro" id="IPR056078">
    <property type="entry name" value="DUF7661"/>
</dbReference>
<sequence>MYLLFDVFGRRMSVKRVGEEWQLFRDSESGLRARVYDVVIPADLAQTQLSRYLADLYHEWASERHPGVTWLNPPSDGED</sequence>
<gene>
    <name evidence="2" type="ORF">SAMN02745129_0772</name>
</gene>
<feature type="domain" description="DUF7661" evidence="1">
    <location>
        <begin position="4"/>
        <end position="71"/>
    </location>
</feature>
<evidence type="ECO:0000259" key="1">
    <source>
        <dbReference type="Pfam" id="PF24697"/>
    </source>
</evidence>
<accession>A0A1M5MTP5</accession>
<dbReference type="RefSeq" id="WP_067654180.1">
    <property type="nucleotide sequence ID" value="NZ_FQXG01000001.1"/>
</dbReference>